<keyword evidence="3" id="KW-1185">Reference proteome</keyword>
<dbReference type="RefSeq" id="WP_099646330.1">
    <property type="nucleotide sequence ID" value="NZ_KZ319291.1"/>
</dbReference>
<reference evidence="2 3" key="1">
    <citation type="submission" date="2017-08" db="EMBL/GenBank/DDBJ databases">
        <title>The whole genome shortgun sequences of strain Leeuwenhoekiella nanhaiensis G18 from the South China Sea.</title>
        <authorList>
            <person name="Liu Q."/>
        </authorList>
    </citation>
    <scope>NUCLEOTIDE SEQUENCE [LARGE SCALE GENOMIC DNA]</scope>
    <source>
        <strain evidence="2 3">G18</strain>
    </source>
</reference>
<comment type="caution">
    <text evidence="2">The sequence shown here is derived from an EMBL/GenBank/DDBJ whole genome shotgun (WGS) entry which is preliminary data.</text>
</comment>
<keyword evidence="1" id="KW-0472">Membrane</keyword>
<evidence type="ECO:0000313" key="3">
    <source>
        <dbReference type="Proteomes" id="UP000229433"/>
    </source>
</evidence>
<protein>
    <submittedName>
        <fullName evidence="2">Uncharacterized protein</fullName>
    </submittedName>
</protein>
<dbReference type="OrthoDB" id="1441309at2"/>
<evidence type="ECO:0000313" key="2">
    <source>
        <dbReference type="EMBL" id="PHQ29128.1"/>
    </source>
</evidence>
<evidence type="ECO:0000256" key="1">
    <source>
        <dbReference type="SAM" id="Phobius"/>
    </source>
</evidence>
<name>A0A2G1VQS7_9FLAO</name>
<sequence length="135" mass="16109">MKVSIKNSDQNQKLLYLLIENRIYDGYVYNDSFEMTSGKFINNYRLVGTLNISGRYDVKFGYKFPLNKLVLIATPLAITTALVLIFTEYWELSPIIFILIGIKFSLFKYHERKELNRFETEFLKLYKTQELKYEF</sequence>
<gene>
    <name evidence="2" type="ORF">CJ305_10985</name>
</gene>
<dbReference type="EMBL" id="NQXA01000008">
    <property type="protein sequence ID" value="PHQ29128.1"/>
    <property type="molecule type" value="Genomic_DNA"/>
</dbReference>
<feature type="transmembrane region" description="Helical" evidence="1">
    <location>
        <begin position="69"/>
        <end position="86"/>
    </location>
</feature>
<organism evidence="2 3">
    <name type="scientific">Leeuwenhoekiella nanhaiensis</name>
    <dbReference type="NCBI Taxonomy" id="1655491"/>
    <lineage>
        <taxon>Bacteria</taxon>
        <taxon>Pseudomonadati</taxon>
        <taxon>Bacteroidota</taxon>
        <taxon>Flavobacteriia</taxon>
        <taxon>Flavobacteriales</taxon>
        <taxon>Flavobacteriaceae</taxon>
        <taxon>Leeuwenhoekiella</taxon>
    </lineage>
</organism>
<keyword evidence="1" id="KW-0812">Transmembrane</keyword>
<feature type="transmembrane region" description="Helical" evidence="1">
    <location>
        <begin position="92"/>
        <end position="109"/>
    </location>
</feature>
<proteinExistence type="predicted"/>
<dbReference type="Proteomes" id="UP000229433">
    <property type="component" value="Unassembled WGS sequence"/>
</dbReference>
<keyword evidence="1" id="KW-1133">Transmembrane helix</keyword>
<accession>A0A2G1VQS7</accession>
<dbReference type="AlphaFoldDB" id="A0A2G1VQS7"/>